<evidence type="ECO:0000313" key="2">
    <source>
        <dbReference type="EMBL" id="KAL3681885.1"/>
    </source>
</evidence>
<accession>A0ABD3GRK8</accession>
<dbReference type="InterPro" id="IPR018289">
    <property type="entry name" value="MULE_transposase_dom"/>
</dbReference>
<reference evidence="2 3" key="1">
    <citation type="submission" date="2024-09" db="EMBL/GenBank/DDBJ databases">
        <title>Chromosome-scale assembly of Riccia sorocarpa.</title>
        <authorList>
            <person name="Paukszto L."/>
        </authorList>
    </citation>
    <scope>NUCLEOTIDE SEQUENCE [LARGE SCALE GENOMIC DNA]</scope>
    <source>
        <strain evidence="2">LP-2024</strain>
        <tissue evidence="2">Aerial parts of the thallus</tissue>
    </source>
</reference>
<evidence type="ECO:0000313" key="3">
    <source>
        <dbReference type="Proteomes" id="UP001633002"/>
    </source>
</evidence>
<proteinExistence type="predicted"/>
<keyword evidence="3" id="KW-1185">Reference proteome</keyword>
<evidence type="ECO:0000259" key="1">
    <source>
        <dbReference type="Pfam" id="PF10551"/>
    </source>
</evidence>
<dbReference type="EMBL" id="JBJQOH010000007">
    <property type="protein sequence ID" value="KAL3681885.1"/>
    <property type="molecule type" value="Genomic_DNA"/>
</dbReference>
<gene>
    <name evidence="2" type="ORF">R1sor_024841</name>
</gene>
<dbReference type="AlphaFoldDB" id="A0ABD3GRK8"/>
<feature type="domain" description="MULE transposase" evidence="1">
    <location>
        <begin position="263"/>
        <end position="364"/>
    </location>
</feature>
<name>A0ABD3GRK8_9MARC</name>
<comment type="caution">
    <text evidence="2">The sequence shown here is derived from an EMBL/GenBank/DDBJ whole genome shotgun (WGS) entry which is preliminary data.</text>
</comment>
<protein>
    <recommendedName>
        <fullName evidence="1">MULE transposase domain-containing protein</fullName>
    </recommendedName>
</protein>
<dbReference type="Proteomes" id="UP001633002">
    <property type="component" value="Unassembled WGS sequence"/>
</dbReference>
<dbReference type="Pfam" id="PF10551">
    <property type="entry name" value="MULE"/>
    <property type="match status" value="1"/>
</dbReference>
<sequence>MSGASTPSHPGGVATAVLQRTYDDVQIPANGTFDSSVLKWTRCKRKGNRGSASEEAWIPFNRFEDFLRGEQSRPNFQCRFKVIHTETNKNKGLITRRYWCSYGPKDERKETLQNWASLQLSVKQKNLKGKGPGSRPAARTVDTGYSVRRGCRARVPPIEILLEVQDHIAQSMRTSEDGTGGRWTRDMQLTSRDIRNIQARMRREGQLYHQDDAQALWQWVERNPTSVLLYQEQSRKEDKLFFLVVSTPWMLRKLAKYGHQNAICMDATHGTNRYGFQLFTWLVYDTHQNGLPAVWALVERHRAEELTLIQSVIKQKVEGTCAELLNGDAELSPTCFICDDSLEEKASINNVYPTVPIDLCIWHVRSAFNKNLQGKVQHPVHRALMNRDLDPKEISEAFIRKWASLEPAFIKYYTETWVRKLEQWVVGYRNHRRANQNTTVAVERWHSTLKAHIRSSRMTKTLRKLSWLIVMAFSLKSFKVRLLLGVITLCQTGGRMKAIAHAKWQPWGIYVKALFIDGFTETQVVKGMGRMWGSNAGGMTNLVEPEVTTSAEVSGGVVTDEHEFHFLFTGPSNEVIPEDEPPVTLQSLLEEVMKLAEKVDNDPTLLNHALLGIKKVTTDCLDIQARMQTNTGLWESQDRVLPTPFQLPEHGTIGTELSRKKPWHEQMMDSYQRKGKTVMTSSLKEQEQFSGVIWRRSYLMRRRGA</sequence>
<organism evidence="2 3">
    <name type="scientific">Riccia sorocarpa</name>
    <dbReference type="NCBI Taxonomy" id="122646"/>
    <lineage>
        <taxon>Eukaryota</taxon>
        <taxon>Viridiplantae</taxon>
        <taxon>Streptophyta</taxon>
        <taxon>Embryophyta</taxon>
        <taxon>Marchantiophyta</taxon>
        <taxon>Marchantiopsida</taxon>
        <taxon>Marchantiidae</taxon>
        <taxon>Marchantiales</taxon>
        <taxon>Ricciaceae</taxon>
        <taxon>Riccia</taxon>
    </lineage>
</organism>
<dbReference type="PANTHER" id="PTHR33977:SF1">
    <property type="entry name" value="ZINC ION BINDING PROTEIN"/>
    <property type="match status" value="1"/>
</dbReference>
<dbReference type="PANTHER" id="PTHR33977">
    <property type="entry name" value="ZINC ION BINDING PROTEIN"/>
    <property type="match status" value="1"/>
</dbReference>